<organism evidence="2 3">
    <name type="scientific">Flavobacterium magnum</name>
    <dbReference type="NCBI Taxonomy" id="2162713"/>
    <lineage>
        <taxon>Bacteria</taxon>
        <taxon>Pseudomonadati</taxon>
        <taxon>Bacteroidota</taxon>
        <taxon>Flavobacteriia</taxon>
        <taxon>Flavobacteriales</taxon>
        <taxon>Flavobacteriaceae</taxon>
        <taxon>Flavobacterium</taxon>
    </lineage>
</organism>
<accession>A0A2S0RGL2</accession>
<dbReference type="KEGG" id="fmg:HYN48_11540"/>
<dbReference type="EMBL" id="CP028811">
    <property type="protein sequence ID" value="AWA30669.1"/>
    <property type="molecule type" value="Genomic_DNA"/>
</dbReference>
<keyword evidence="3" id="KW-1185">Reference proteome</keyword>
<dbReference type="AlphaFoldDB" id="A0A2S0RGL2"/>
<evidence type="ECO:0008006" key="4">
    <source>
        <dbReference type="Google" id="ProtNLM"/>
    </source>
</evidence>
<gene>
    <name evidence="2" type="ORF">HYN48_11540</name>
</gene>
<protein>
    <recommendedName>
        <fullName evidence="4">Lipocalin-like domain-containing protein</fullName>
    </recommendedName>
</protein>
<evidence type="ECO:0000256" key="1">
    <source>
        <dbReference type="SAM" id="SignalP"/>
    </source>
</evidence>
<feature type="chain" id="PRO_5015663859" description="Lipocalin-like domain-containing protein" evidence="1">
    <location>
        <begin position="19"/>
        <end position="189"/>
    </location>
</feature>
<name>A0A2S0RGL2_9FLAO</name>
<dbReference type="Proteomes" id="UP000244193">
    <property type="component" value="Chromosome"/>
</dbReference>
<keyword evidence="1" id="KW-0732">Signal</keyword>
<dbReference type="RefSeq" id="WP_108371872.1">
    <property type="nucleotide sequence ID" value="NZ_CP028811.1"/>
</dbReference>
<dbReference type="OrthoDB" id="1372254at2"/>
<sequence>MKYALLLVLCALSIKLSAQDCDYAEKFTDSLGTYKTTKDYVISEKNFAGKSSYIFFKLINSSGTPILNFQAIQKSADFIKATCFDSNSKLYLQLENGKIVTLIHDTDESCGTMVRIEEENKYSRFLSGNFLFVKGSMEDLKSAPISLLRVKSATEMSDFVIRKELVSELTGKTYQPSAYFMNFLKCIED</sequence>
<evidence type="ECO:0000313" key="3">
    <source>
        <dbReference type="Proteomes" id="UP000244193"/>
    </source>
</evidence>
<feature type="signal peptide" evidence="1">
    <location>
        <begin position="1"/>
        <end position="18"/>
    </location>
</feature>
<evidence type="ECO:0000313" key="2">
    <source>
        <dbReference type="EMBL" id="AWA30669.1"/>
    </source>
</evidence>
<proteinExistence type="predicted"/>
<reference evidence="2 3" key="1">
    <citation type="submission" date="2018-04" db="EMBL/GenBank/DDBJ databases">
        <title>Genome sequencing of Flavobacterium sp. HYN0048.</title>
        <authorList>
            <person name="Yi H."/>
            <person name="Baek C."/>
        </authorList>
    </citation>
    <scope>NUCLEOTIDE SEQUENCE [LARGE SCALE GENOMIC DNA]</scope>
    <source>
        <strain evidence="2 3">HYN0048</strain>
    </source>
</reference>